<protein>
    <submittedName>
        <fullName evidence="1">Uncharacterized protein</fullName>
    </submittedName>
</protein>
<dbReference type="Proteomes" id="UP000314294">
    <property type="component" value="Unassembled WGS sequence"/>
</dbReference>
<name>A0A4Z2IVF0_9TELE</name>
<dbReference type="AlphaFoldDB" id="A0A4Z2IVF0"/>
<reference evidence="1 2" key="1">
    <citation type="submission" date="2019-03" db="EMBL/GenBank/DDBJ databases">
        <title>First draft genome of Liparis tanakae, snailfish: a comprehensive survey of snailfish specific genes.</title>
        <authorList>
            <person name="Kim W."/>
            <person name="Song I."/>
            <person name="Jeong J.-H."/>
            <person name="Kim D."/>
            <person name="Kim S."/>
            <person name="Ryu S."/>
            <person name="Song J.Y."/>
            <person name="Lee S.K."/>
        </authorList>
    </citation>
    <scope>NUCLEOTIDE SEQUENCE [LARGE SCALE GENOMIC DNA]</scope>
    <source>
        <tissue evidence="1">Muscle</tissue>
    </source>
</reference>
<organism evidence="1 2">
    <name type="scientific">Liparis tanakae</name>
    <name type="common">Tanaka's snailfish</name>
    <dbReference type="NCBI Taxonomy" id="230148"/>
    <lineage>
        <taxon>Eukaryota</taxon>
        <taxon>Metazoa</taxon>
        <taxon>Chordata</taxon>
        <taxon>Craniata</taxon>
        <taxon>Vertebrata</taxon>
        <taxon>Euteleostomi</taxon>
        <taxon>Actinopterygii</taxon>
        <taxon>Neopterygii</taxon>
        <taxon>Teleostei</taxon>
        <taxon>Neoteleostei</taxon>
        <taxon>Acanthomorphata</taxon>
        <taxon>Eupercaria</taxon>
        <taxon>Perciformes</taxon>
        <taxon>Cottioidei</taxon>
        <taxon>Cottales</taxon>
        <taxon>Liparidae</taxon>
        <taxon>Liparis</taxon>
    </lineage>
</organism>
<dbReference type="EMBL" id="SRLO01000045">
    <property type="protein sequence ID" value="TNN81727.1"/>
    <property type="molecule type" value="Genomic_DNA"/>
</dbReference>
<proteinExistence type="predicted"/>
<gene>
    <name evidence="1" type="ORF">EYF80_008173</name>
</gene>
<evidence type="ECO:0000313" key="2">
    <source>
        <dbReference type="Proteomes" id="UP000314294"/>
    </source>
</evidence>
<comment type="caution">
    <text evidence="1">The sequence shown here is derived from an EMBL/GenBank/DDBJ whole genome shotgun (WGS) entry which is preliminary data.</text>
</comment>
<evidence type="ECO:0000313" key="1">
    <source>
        <dbReference type="EMBL" id="TNN81727.1"/>
    </source>
</evidence>
<accession>A0A4Z2IVF0</accession>
<sequence length="282" mass="29904">MAPVSMARPFSSALCDLHYRRVHHRHSGAGLRGGGVGGGLFVQPLLPGVGLLVVPQVGEGLEGLAALRTDVRPLARRVFARVAPRGGLHKRRVALQEVAVSLPPGQEAVVAVGTRERGRRPGVLSVAVRRQLGGPAEGGGAFGAAQRRGAGVQLAVLPERRGEALGARAARERLFVGGSGGRRRSGFGRDAKGGVVGGDAVRRLGGLGGILHLLGLVCVCLRWGRRLHVVALPSIPRVAHYHRALTTLNRLLPHSFHLVFRERGQHLALRLLSERTPLSRSL</sequence>
<keyword evidence="2" id="KW-1185">Reference proteome</keyword>